<dbReference type="NCBIfam" id="TIGR01439">
    <property type="entry name" value="lp_hng_hel_AbrB"/>
    <property type="match status" value="1"/>
</dbReference>
<gene>
    <name evidence="3" type="ORF">E6H05_10810</name>
</gene>
<reference evidence="3 4" key="1">
    <citation type="journal article" date="2019" name="Nat. Microbiol.">
        <title>Mediterranean grassland soil C-N compound turnover is dependent on rainfall and depth, and is mediated by genomically divergent microorganisms.</title>
        <authorList>
            <person name="Diamond S."/>
            <person name="Andeer P.F."/>
            <person name="Li Z."/>
            <person name="Crits-Christoph A."/>
            <person name="Burstein D."/>
            <person name="Anantharaman K."/>
            <person name="Lane K.R."/>
            <person name="Thomas B.C."/>
            <person name="Pan C."/>
            <person name="Northen T.R."/>
            <person name="Banfield J.F."/>
        </authorList>
    </citation>
    <scope>NUCLEOTIDE SEQUENCE [LARGE SCALE GENOMIC DNA]</scope>
    <source>
        <strain evidence="3">NP_8</strain>
    </source>
</reference>
<dbReference type="EMBL" id="VBAP01000082">
    <property type="protein sequence ID" value="TMI72712.1"/>
    <property type="molecule type" value="Genomic_DNA"/>
</dbReference>
<dbReference type="AlphaFoldDB" id="A0A537INN8"/>
<dbReference type="SMART" id="SM00966">
    <property type="entry name" value="SpoVT_AbrB"/>
    <property type="match status" value="1"/>
</dbReference>
<evidence type="ECO:0000313" key="4">
    <source>
        <dbReference type="Proteomes" id="UP000318834"/>
    </source>
</evidence>
<dbReference type="PROSITE" id="PS51740">
    <property type="entry name" value="SPOVT_ABRB"/>
    <property type="match status" value="1"/>
</dbReference>
<dbReference type="SUPFAM" id="SSF89447">
    <property type="entry name" value="AbrB/MazE/MraZ-like"/>
    <property type="match status" value="1"/>
</dbReference>
<feature type="domain" description="SpoVT-AbrB" evidence="2">
    <location>
        <begin position="12"/>
        <end position="57"/>
    </location>
</feature>
<organism evidence="3 4">
    <name type="scientific">Candidatus Segetimicrobium genomatis</name>
    <dbReference type="NCBI Taxonomy" id="2569760"/>
    <lineage>
        <taxon>Bacteria</taxon>
        <taxon>Bacillati</taxon>
        <taxon>Candidatus Sysuimicrobiota</taxon>
        <taxon>Candidatus Sysuimicrobiia</taxon>
        <taxon>Candidatus Sysuimicrobiales</taxon>
        <taxon>Candidatus Segetimicrobiaceae</taxon>
        <taxon>Candidatus Segetimicrobium</taxon>
    </lineage>
</organism>
<evidence type="ECO:0000313" key="3">
    <source>
        <dbReference type="EMBL" id="TMI72712.1"/>
    </source>
</evidence>
<accession>A0A537INN8</accession>
<keyword evidence="1 3" id="KW-0238">DNA-binding</keyword>
<dbReference type="InterPro" id="IPR007159">
    <property type="entry name" value="SpoVT-AbrB_dom"/>
</dbReference>
<dbReference type="InterPro" id="IPR037914">
    <property type="entry name" value="SpoVT-AbrB_sf"/>
</dbReference>
<dbReference type="Pfam" id="PF04014">
    <property type="entry name" value="MazE_antitoxin"/>
    <property type="match status" value="1"/>
</dbReference>
<dbReference type="GO" id="GO:0003677">
    <property type="term" value="F:DNA binding"/>
    <property type="evidence" value="ECO:0007669"/>
    <property type="project" value="UniProtKB-UniRule"/>
</dbReference>
<dbReference type="Proteomes" id="UP000318834">
    <property type="component" value="Unassembled WGS sequence"/>
</dbReference>
<comment type="caution">
    <text evidence="3">The sequence shown here is derived from an EMBL/GenBank/DDBJ whole genome shotgun (WGS) entry which is preliminary data.</text>
</comment>
<sequence>MPKSQTIRRSRTETSRVGKRGAVVVPARLRRKFGIVEGALVIAEEREDGVLIRPAVALPVEVYTPARTAEFLLSNAVSARDYQAARREVRKLGLDPDAIGHHRPRRRA</sequence>
<name>A0A537INN8_9BACT</name>
<evidence type="ECO:0000256" key="1">
    <source>
        <dbReference type="PROSITE-ProRule" id="PRU01076"/>
    </source>
</evidence>
<proteinExistence type="predicted"/>
<protein>
    <submittedName>
        <fullName evidence="3">AbrB/MazE/SpoVT family DNA-binding domain-containing protein</fullName>
    </submittedName>
</protein>
<dbReference type="Gene3D" id="2.10.260.10">
    <property type="match status" value="1"/>
</dbReference>
<evidence type="ECO:0000259" key="2">
    <source>
        <dbReference type="PROSITE" id="PS51740"/>
    </source>
</evidence>